<dbReference type="EMBL" id="ML994667">
    <property type="protein sequence ID" value="KAF2179358.1"/>
    <property type="molecule type" value="Genomic_DNA"/>
</dbReference>
<evidence type="ECO:0000256" key="4">
    <source>
        <dbReference type="ARBA" id="ARBA00023125"/>
    </source>
</evidence>
<dbReference type="AlphaFoldDB" id="A0A6A6DLQ1"/>
<evidence type="ECO:0000256" key="3">
    <source>
        <dbReference type="ARBA" id="ARBA00023015"/>
    </source>
</evidence>
<evidence type="ECO:0000256" key="1">
    <source>
        <dbReference type="ARBA" id="ARBA00022723"/>
    </source>
</evidence>
<keyword evidence="8" id="KW-1185">Reference proteome</keyword>
<dbReference type="Proteomes" id="UP000800200">
    <property type="component" value="Unassembled WGS sequence"/>
</dbReference>
<dbReference type="OrthoDB" id="3598904at2759"/>
<accession>A0A6A6DLQ1</accession>
<evidence type="ECO:0000256" key="6">
    <source>
        <dbReference type="ARBA" id="ARBA00023242"/>
    </source>
</evidence>
<sequence>MHRKYIAGSSTNVPDDSSDKQIRFALQQSNRAIQEILNKPTKRNNTDRITMMTACILFDCLACLQGHQAQALEHLRSGIKLLREVDDNMDDRGEPAIAHAVSLNSLRAVFVNLDVQARSIMSDVDHANWEPQPKHDYDVNIISFSSLKDARHYFEATINDVLAFLQDLEVHPPGIEGMDTVDRTFSRLRYQFESGSRMLDEFLGRASPRIDVQRDQSFIALRLLHAQLELLVKTFDEWEGVRVLNWHIEEQHFHTMMDLITQLMESKTESLDNSPIPGGSARPGQPLERPVFSSGFGLLAGLWMVSIRAPNVSLRWKAIGYLLDYPRREGFWDGTVAGRIAWEVMTLEETATMEELGILRADLPFAVRKAADIPDYLRIRDIAIKYTGLRGATVEFRNTRHVERKESGWARNMTW</sequence>
<keyword evidence="5" id="KW-0804">Transcription</keyword>
<keyword evidence="2" id="KW-0862">Zinc</keyword>
<protein>
    <submittedName>
        <fullName evidence="7">Uncharacterized protein</fullName>
    </submittedName>
</protein>
<name>A0A6A6DLQ1_9PEZI</name>
<keyword evidence="3" id="KW-0805">Transcription regulation</keyword>
<gene>
    <name evidence="7" type="ORF">K469DRAFT_716362</name>
</gene>
<keyword evidence="4" id="KW-0238">DNA-binding</keyword>
<evidence type="ECO:0000256" key="5">
    <source>
        <dbReference type="ARBA" id="ARBA00023163"/>
    </source>
</evidence>
<keyword evidence="1" id="KW-0479">Metal-binding</keyword>
<dbReference type="GO" id="GO:0046872">
    <property type="term" value="F:metal ion binding"/>
    <property type="evidence" value="ECO:0007669"/>
    <property type="project" value="UniProtKB-KW"/>
</dbReference>
<evidence type="ECO:0000313" key="7">
    <source>
        <dbReference type="EMBL" id="KAF2179358.1"/>
    </source>
</evidence>
<evidence type="ECO:0000313" key="8">
    <source>
        <dbReference type="Proteomes" id="UP000800200"/>
    </source>
</evidence>
<proteinExistence type="predicted"/>
<evidence type="ECO:0000256" key="2">
    <source>
        <dbReference type="ARBA" id="ARBA00022833"/>
    </source>
</evidence>
<dbReference type="PANTHER" id="PTHR36206">
    <property type="entry name" value="ASPERCRYPTIN BIOSYNTHESIS CLUSTER-SPECIFIC TRANSCRIPTION REGULATOR ATNN-RELATED"/>
    <property type="match status" value="1"/>
</dbReference>
<dbReference type="InterPro" id="IPR052360">
    <property type="entry name" value="Transcr_Regulatory_Proteins"/>
</dbReference>
<dbReference type="PANTHER" id="PTHR36206:SF12">
    <property type="entry name" value="ASPERCRYPTIN BIOSYNTHESIS CLUSTER-SPECIFIC TRANSCRIPTION REGULATOR ATNN-RELATED"/>
    <property type="match status" value="1"/>
</dbReference>
<dbReference type="GO" id="GO:0003677">
    <property type="term" value="F:DNA binding"/>
    <property type="evidence" value="ECO:0007669"/>
    <property type="project" value="UniProtKB-KW"/>
</dbReference>
<keyword evidence="6" id="KW-0539">Nucleus</keyword>
<organism evidence="7 8">
    <name type="scientific">Zopfia rhizophila CBS 207.26</name>
    <dbReference type="NCBI Taxonomy" id="1314779"/>
    <lineage>
        <taxon>Eukaryota</taxon>
        <taxon>Fungi</taxon>
        <taxon>Dikarya</taxon>
        <taxon>Ascomycota</taxon>
        <taxon>Pezizomycotina</taxon>
        <taxon>Dothideomycetes</taxon>
        <taxon>Dothideomycetes incertae sedis</taxon>
        <taxon>Zopfiaceae</taxon>
        <taxon>Zopfia</taxon>
    </lineage>
</organism>
<reference evidence="7" key="1">
    <citation type="journal article" date="2020" name="Stud. Mycol.">
        <title>101 Dothideomycetes genomes: a test case for predicting lifestyles and emergence of pathogens.</title>
        <authorList>
            <person name="Haridas S."/>
            <person name="Albert R."/>
            <person name="Binder M."/>
            <person name="Bloem J."/>
            <person name="Labutti K."/>
            <person name="Salamov A."/>
            <person name="Andreopoulos B."/>
            <person name="Baker S."/>
            <person name="Barry K."/>
            <person name="Bills G."/>
            <person name="Bluhm B."/>
            <person name="Cannon C."/>
            <person name="Castanera R."/>
            <person name="Culley D."/>
            <person name="Daum C."/>
            <person name="Ezra D."/>
            <person name="Gonzalez J."/>
            <person name="Henrissat B."/>
            <person name="Kuo A."/>
            <person name="Liang C."/>
            <person name="Lipzen A."/>
            <person name="Lutzoni F."/>
            <person name="Magnuson J."/>
            <person name="Mondo S."/>
            <person name="Nolan M."/>
            <person name="Ohm R."/>
            <person name="Pangilinan J."/>
            <person name="Park H.-J."/>
            <person name="Ramirez L."/>
            <person name="Alfaro M."/>
            <person name="Sun H."/>
            <person name="Tritt A."/>
            <person name="Yoshinaga Y."/>
            <person name="Zwiers L.-H."/>
            <person name="Turgeon B."/>
            <person name="Goodwin S."/>
            <person name="Spatafora J."/>
            <person name="Crous P."/>
            <person name="Grigoriev I."/>
        </authorList>
    </citation>
    <scope>NUCLEOTIDE SEQUENCE</scope>
    <source>
        <strain evidence="7">CBS 207.26</strain>
    </source>
</reference>